<proteinExistence type="predicted"/>
<sequence length="117" mass="12876">MEGARSTVHRTTSKTVVTIIEGGLLFTELLIDANSPEDSKECINKKLQINDLTINFLPIKEEDSKDCINENKQNNELQLSSSTSFPPIKEEIKLANTLVVLSSTAEDGEIDVRISVG</sequence>
<evidence type="ECO:0000313" key="1">
    <source>
        <dbReference type="EMBL" id="CAD7434948.1"/>
    </source>
</evidence>
<reference evidence="1" key="1">
    <citation type="submission" date="2020-11" db="EMBL/GenBank/DDBJ databases">
        <authorList>
            <person name="Tran Van P."/>
        </authorList>
    </citation>
    <scope>NUCLEOTIDE SEQUENCE</scope>
</reference>
<dbReference type="EMBL" id="OB798571">
    <property type="protein sequence ID" value="CAD7434948.1"/>
    <property type="molecule type" value="Genomic_DNA"/>
</dbReference>
<organism evidence="1">
    <name type="scientific">Timema monikensis</name>
    <dbReference type="NCBI Taxonomy" id="170555"/>
    <lineage>
        <taxon>Eukaryota</taxon>
        <taxon>Metazoa</taxon>
        <taxon>Ecdysozoa</taxon>
        <taxon>Arthropoda</taxon>
        <taxon>Hexapoda</taxon>
        <taxon>Insecta</taxon>
        <taxon>Pterygota</taxon>
        <taxon>Neoptera</taxon>
        <taxon>Polyneoptera</taxon>
        <taxon>Phasmatodea</taxon>
        <taxon>Timematodea</taxon>
        <taxon>Timematoidea</taxon>
        <taxon>Timematidae</taxon>
        <taxon>Timema</taxon>
    </lineage>
</organism>
<accession>A0A7R9EJB5</accession>
<gene>
    <name evidence="1" type="ORF">TMSB3V08_LOCUS11598</name>
</gene>
<dbReference type="AlphaFoldDB" id="A0A7R9EJB5"/>
<protein>
    <submittedName>
        <fullName evidence="1">Uncharacterized protein</fullName>
    </submittedName>
</protein>
<name>A0A7R9EJB5_9NEOP</name>